<dbReference type="SUPFAM" id="SSF51735">
    <property type="entry name" value="NAD(P)-binding Rossmann-fold domains"/>
    <property type="match status" value="1"/>
</dbReference>
<comment type="caution">
    <text evidence="6">The sequence shown here is derived from an EMBL/GenBank/DDBJ whole genome shotgun (WGS) entry which is preliminary data.</text>
</comment>
<evidence type="ECO:0000259" key="5">
    <source>
        <dbReference type="SMART" id="SM00822"/>
    </source>
</evidence>
<evidence type="ECO:0000256" key="3">
    <source>
        <dbReference type="ARBA" id="ARBA00023027"/>
    </source>
</evidence>
<dbReference type="Gene3D" id="3.40.50.720">
    <property type="entry name" value="NAD(P)-binding Rossmann-like Domain"/>
    <property type="match status" value="1"/>
</dbReference>
<gene>
    <name evidence="6" type="ORF">GCM10009836_00040</name>
</gene>
<dbReference type="InterPro" id="IPR020904">
    <property type="entry name" value="Sc_DH/Rdtase_CS"/>
</dbReference>
<evidence type="ECO:0000256" key="2">
    <source>
        <dbReference type="ARBA" id="ARBA00023002"/>
    </source>
</evidence>
<dbReference type="Proteomes" id="UP001500449">
    <property type="component" value="Unassembled WGS sequence"/>
</dbReference>
<dbReference type="InterPro" id="IPR002347">
    <property type="entry name" value="SDR_fam"/>
</dbReference>
<comment type="similarity">
    <text evidence="1">Belongs to the short-chain dehydrogenases/reductases (SDR) family.</text>
</comment>
<dbReference type="SMART" id="SM00822">
    <property type="entry name" value="PKS_KR"/>
    <property type="match status" value="1"/>
</dbReference>
<dbReference type="PANTHER" id="PTHR24321">
    <property type="entry name" value="DEHYDROGENASES, SHORT CHAIN"/>
    <property type="match status" value="1"/>
</dbReference>
<feature type="region of interest" description="Disordered" evidence="4">
    <location>
        <begin position="252"/>
        <end position="285"/>
    </location>
</feature>
<protein>
    <submittedName>
        <fullName evidence="6">SDR family oxidoreductase</fullName>
    </submittedName>
</protein>
<dbReference type="Pfam" id="PF13561">
    <property type="entry name" value="adh_short_C2"/>
    <property type="match status" value="1"/>
</dbReference>
<dbReference type="InterPro" id="IPR036291">
    <property type="entry name" value="NAD(P)-bd_dom_sf"/>
</dbReference>
<evidence type="ECO:0000256" key="4">
    <source>
        <dbReference type="SAM" id="MobiDB-lite"/>
    </source>
</evidence>
<organism evidence="6 7">
    <name type="scientific">Pseudonocardia ailaonensis</name>
    <dbReference type="NCBI Taxonomy" id="367279"/>
    <lineage>
        <taxon>Bacteria</taxon>
        <taxon>Bacillati</taxon>
        <taxon>Actinomycetota</taxon>
        <taxon>Actinomycetes</taxon>
        <taxon>Pseudonocardiales</taxon>
        <taxon>Pseudonocardiaceae</taxon>
        <taxon>Pseudonocardia</taxon>
    </lineage>
</organism>
<accession>A0ABN2MHB7</accession>
<dbReference type="InterPro" id="IPR057326">
    <property type="entry name" value="KR_dom"/>
</dbReference>
<keyword evidence="2" id="KW-0560">Oxidoreductase</keyword>
<feature type="domain" description="Ketoreductase" evidence="5">
    <location>
        <begin position="6"/>
        <end position="187"/>
    </location>
</feature>
<keyword evidence="7" id="KW-1185">Reference proteome</keyword>
<evidence type="ECO:0000256" key="1">
    <source>
        <dbReference type="ARBA" id="ARBA00006484"/>
    </source>
</evidence>
<dbReference type="PRINTS" id="PR00081">
    <property type="entry name" value="GDHRDH"/>
</dbReference>
<dbReference type="EMBL" id="BAAAQK010000001">
    <property type="protein sequence ID" value="GAA1826431.1"/>
    <property type="molecule type" value="Genomic_DNA"/>
</dbReference>
<reference evidence="6 7" key="1">
    <citation type="journal article" date="2019" name="Int. J. Syst. Evol. Microbiol.">
        <title>The Global Catalogue of Microorganisms (GCM) 10K type strain sequencing project: providing services to taxonomists for standard genome sequencing and annotation.</title>
        <authorList>
            <consortium name="The Broad Institute Genomics Platform"/>
            <consortium name="The Broad Institute Genome Sequencing Center for Infectious Disease"/>
            <person name="Wu L."/>
            <person name="Ma J."/>
        </authorList>
    </citation>
    <scope>NUCLEOTIDE SEQUENCE [LARGE SCALE GENOMIC DNA]</scope>
    <source>
        <strain evidence="6 7">JCM 16009</strain>
    </source>
</reference>
<sequence length="285" mass="29439">MTDRAASAIVTGGGTGIGRRIAERLVQDGYLVTIMGRREEPLRATQAALGDRVSYVVGSVTAEDEIELAVERADDRAPLRVAVLAAGTGGRYARLDSTPLRSWQRVFATNLDGAFLTLRASAPRIARNGGGSVVAVSSVAAVRPHHGMAAYAISKAALEALVVNGANELGDEGVRVNAVRAGIVDTDMTAGLYDDGSFVVRQLGETPIGRLGAATDLADAVSFLVSPQASWITGVCLAVDGGNHLRGTVELGDLPDVSRRPPRDGGAAAGAAEHPADPARVARTL</sequence>
<proteinExistence type="inferred from homology"/>
<feature type="compositionally biased region" description="Low complexity" evidence="4">
    <location>
        <begin position="264"/>
        <end position="273"/>
    </location>
</feature>
<dbReference type="PROSITE" id="PS00061">
    <property type="entry name" value="ADH_SHORT"/>
    <property type="match status" value="1"/>
</dbReference>
<evidence type="ECO:0000313" key="7">
    <source>
        <dbReference type="Proteomes" id="UP001500449"/>
    </source>
</evidence>
<evidence type="ECO:0000313" key="6">
    <source>
        <dbReference type="EMBL" id="GAA1826431.1"/>
    </source>
</evidence>
<dbReference type="RefSeq" id="WP_344411385.1">
    <property type="nucleotide sequence ID" value="NZ_BAAAQK010000001.1"/>
</dbReference>
<dbReference type="PANTHER" id="PTHR24321:SF8">
    <property type="entry name" value="ESTRADIOL 17-BETA-DEHYDROGENASE 8-RELATED"/>
    <property type="match status" value="1"/>
</dbReference>
<keyword evidence="3" id="KW-0520">NAD</keyword>
<dbReference type="CDD" id="cd05233">
    <property type="entry name" value="SDR_c"/>
    <property type="match status" value="1"/>
</dbReference>
<name>A0ABN2MHB7_9PSEU</name>